<dbReference type="Pfam" id="PF00313">
    <property type="entry name" value="CSD"/>
    <property type="match status" value="1"/>
</dbReference>
<dbReference type="SMART" id="SM00357">
    <property type="entry name" value="CSP"/>
    <property type="match status" value="1"/>
</dbReference>
<protein>
    <submittedName>
        <fullName evidence="3">Conserved hypothetical membrane protein</fullName>
    </submittedName>
</protein>
<reference evidence="4" key="1">
    <citation type="submission" date="2016-07" db="EMBL/GenBank/DDBJ databases">
        <authorList>
            <person name="Jaenicke Sebastian"/>
        </authorList>
    </citation>
    <scope>NUCLEOTIDE SEQUENCE [LARGE SCALE GENOMIC DNA]</scope>
</reference>
<accession>A0A1C3TTT3</accession>
<keyword evidence="1" id="KW-0472">Membrane</keyword>
<evidence type="ECO:0000256" key="1">
    <source>
        <dbReference type="SAM" id="Phobius"/>
    </source>
</evidence>
<dbReference type="GO" id="GO:0005829">
    <property type="term" value="C:cytosol"/>
    <property type="evidence" value="ECO:0007669"/>
    <property type="project" value="UniProtKB-ARBA"/>
</dbReference>
<keyword evidence="1" id="KW-0812">Transmembrane</keyword>
<sequence>MGQCRRCRESTPRSSACWNDERGFGFVRSACGDVEVFVHIAAFQRDGVRPRLGELISFDLEKDAEGRPCAVRVMRPGRAPTTPACRAPANAHARSAFGRVLTVLLVIGIGACAYLLIAPRFAATPTPTPTPSVAVPRTSSAVTAPTSIAPATATAPAVPAAAAPAQHFQCDGRTHCAQMTSCEEASYFLRNCPGVQMDGNHDGVPCERQWCH</sequence>
<name>A0A1C3TTT3_XANCT</name>
<feature type="domain" description="CSD" evidence="2">
    <location>
        <begin position="10"/>
        <end position="75"/>
    </location>
</feature>
<dbReference type="PATRIC" id="fig|1261556.5.peg.4155"/>
<dbReference type="EMBL" id="LT604072">
    <property type="protein sequence ID" value="SCB06649.1"/>
    <property type="molecule type" value="Genomic_DNA"/>
</dbReference>
<dbReference type="InterPro" id="IPR002059">
    <property type="entry name" value="CSP_DNA-bd"/>
</dbReference>
<dbReference type="Proteomes" id="UP000093071">
    <property type="component" value="Chromosome I"/>
</dbReference>
<evidence type="ECO:0000259" key="2">
    <source>
        <dbReference type="PROSITE" id="PS51857"/>
    </source>
</evidence>
<dbReference type="InterPro" id="IPR012340">
    <property type="entry name" value="NA-bd_OB-fold"/>
</dbReference>
<gene>
    <name evidence="3" type="ORF">BN444_04375</name>
</gene>
<organism evidence="3 4">
    <name type="scientific">Xanthomonas translucens pv. translucens DSM 18974</name>
    <dbReference type="NCBI Taxonomy" id="1261556"/>
    <lineage>
        <taxon>Bacteria</taxon>
        <taxon>Pseudomonadati</taxon>
        <taxon>Pseudomonadota</taxon>
        <taxon>Gammaproteobacteria</taxon>
        <taxon>Lysobacterales</taxon>
        <taxon>Lysobacteraceae</taxon>
        <taxon>Xanthomonas</taxon>
        <taxon>Xanthomonas translucens group</taxon>
    </lineage>
</organism>
<dbReference type="SUPFAM" id="SSF50249">
    <property type="entry name" value="Nucleic acid-binding proteins"/>
    <property type="match status" value="1"/>
</dbReference>
<dbReference type="InterPro" id="IPR008613">
    <property type="entry name" value="Excalibur_Ca-bd_domain"/>
</dbReference>
<dbReference type="InterPro" id="IPR011129">
    <property type="entry name" value="CSD"/>
</dbReference>
<dbReference type="Gene3D" id="2.40.50.140">
    <property type="entry name" value="Nucleic acid-binding proteins"/>
    <property type="match status" value="1"/>
</dbReference>
<dbReference type="AlphaFoldDB" id="A0A1C3TTT3"/>
<feature type="transmembrane region" description="Helical" evidence="1">
    <location>
        <begin position="96"/>
        <end position="117"/>
    </location>
</feature>
<dbReference type="CDD" id="cd04458">
    <property type="entry name" value="CSP_CDS"/>
    <property type="match status" value="1"/>
</dbReference>
<dbReference type="Pfam" id="PF05901">
    <property type="entry name" value="Excalibur"/>
    <property type="match status" value="1"/>
</dbReference>
<evidence type="ECO:0000313" key="4">
    <source>
        <dbReference type="Proteomes" id="UP000093071"/>
    </source>
</evidence>
<evidence type="ECO:0000313" key="3">
    <source>
        <dbReference type="EMBL" id="SCB06649.1"/>
    </source>
</evidence>
<proteinExistence type="predicted"/>
<keyword evidence="1" id="KW-1133">Transmembrane helix</keyword>
<dbReference type="GO" id="GO:0003676">
    <property type="term" value="F:nucleic acid binding"/>
    <property type="evidence" value="ECO:0007669"/>
    <property type="project" value="InterPro"/>
</dbReference>
<dbReference type="PROSITE" id="PS51857">
    <property type="entry name" value="CSD_2"/>
    <property type="match status" value="1"/>
</dbReference>